<dbReference type="SUPFAM" id="SSF52833">
    <property type="entry name" value="Thioredoxin-like"/>
    <property type="match status" value="1"/>
</dbReference>
<protein>
    <recommendedName>
        <fullName evidence="1">thioredoxin-dependent peroxiredoxin</fullName>
        <ecNumber evidence="1">1.11.1.24</ecNumber>
    </recommendedName>
    <alternativeName>
        <fullName evidence="7">Thioredoxin peroxidase</fullName>
    </alternativeName>
</protein>
<dbReference type="STRING" id="914234.M2RNH4"/>
<evidence type="ECO:0000313" key="13">
    <source>
        <dbReference type="Proteomes" id="UP000016930"/>
    </source>
</evidence>
<comment type="catalytic activity">
    <reaction evidence="9">
        <text>a hydroperoxide + [thioredoxin]-dithiol = an alcohol + [thioredoxin]-disulfide + H2O</text>
        <dbReference type="Rhea" id="RHEA:62620"/>
        <dbReference type="Rhea" id="RHEA-COMP:10698"/>
        <dbReference type="Rhea" id="RHEA-COMP:10700"/>
        <dbReference type="ChEBI" id="CHEBI:15377"/>
        <dbReference type="ChEBI" id="CHEBI:29950"/>
        <dbReference type="ChEBI" id="CHEBI:30879"/>
        <dbReference type="ChEBI" id="CHEBI:35924"/>
        <dbReference type="ChEBI" id="CHEBI:50058"/>
        <dbReference type="EC" id="1.11.1.24"/>
    </reaction>
</comment>
<evidence type="ECO:0000256" key="10">
    <source>
        <dbReference type="SAM" id="MobiDB-lite"/>
    </source>
</evidence>
<keyword evidence="13" id="KW-1185">Reference proteome</keyword>
<feature type="compositionally biased region" description="Low complexity" evidence="10">
    <location>
        <begin position="168"/>
        <end position="194"/>
    </location>
</feature>
<dbReference type="GO" id="GO:0045454">
    <property type="term" value="P:cell redox homeostasis"/>
    <property type="evidence" value="ECO:0007669"/>
    <property type="project" value="TreeGrafter"/>
</dbReference>
<organism evidence="12 13">
    <name type="scientific">Ceriporiopsis subvermispora (strain B)</name>
    <name type="common">White-rot fungus</name>
    <name type="synonym">Gelatoporia subvermispora</name>
    <dbReference type="NCBI Taxonomy" id="914234"/>
    <lineage>
        <taxon>Eukaryota</taxon>
        <taxon>Fungi</taxon>
        <taxon>Dikarya</taxon>
        <taxon>Basidiomycota</taxon>
        <taxon>Agaricomycotina</taxon>
        <taxon>Agaricomycetes</taxon>
        <taxon>Polyporales</taxon>
        <taxon>Gelatoporiaceae</taxon>
        <taxon>Gelatoporia</taxon>
    </lineage>
</organism>
<keyword evidence="5" id="KW-1015">Disulfide bond</keyword>
<evidence type="ECO:0000259" key="11">
    <source>
        <dbReference type="PROSITE" id="PS51352"/>
    </source>
</evidence>
<dbReference type="Pfam" id="PF00578">
    <property type="entry name" value="AhpC-TSA"/>
    <property type="match status" value="1"/>
</dbReference>
<dbReference type="HOGENOM" id="CLU_042529_14_2_1"/>
<dbReference type="AlphaFoldDB" id="M2RNH4"/>
<dbReference type="InterPro" id="IPR000866">
    <property type="entry name" value="AhpC/TSA"/>
</dbReference>
<keyword evidence="6" id="KW-0676">Redox-active center</keyword>
<dbReference type="InterPro" id="IPR050924">
    <property type="entry name" value="Peroxiredoxin_BCP/PrxQ"/>
</dbReference>
<dbReference type="PANTHER" id="PTHR42801">
    <property type="entry name" value="THIOREDOXIN-DEPENDENT PEROXIDE REDUCTASE"/>
    <property type="match status" value="1"/>
</dbReference>
<dbReference type="GO" id="GO:0008379">
    <property type="term" value="F:thioredoxin peroxidase activity"/>
    <property type="evidence" value="ECO:0007669"/>
    <property type="project" value="TreeGrafter"/>
</dbReference>
<evidence type="ECO:0000256" key="6">
    <source>
        <dbReference type="ARBA" id="ARBA00023284"/>
    </source>
</evidence>
<evidence type="ECO:0000256" key="5">
    <source>
        <dbReference type="ARBA" id="ARBA00023157"/>
    </source>
</evidence>
<feature type="region of interest" description="Disordered" evidence="10">
    <location>
        <begin position="160"/>
        <end position="194"/>
    </location>
</feature>
<dbReference type="CDD" id="cd03017">
    <property type="entry name" value="PRX_BCP"/>
    <property type="match status" value="1"/>
</dbReference>
<evidence type="ECO:0000256" key="4">
    <source>
        <dbReference type="ARBA" id="ARBA00023002"/>
    </source>
</evidence>
<dbReference type="PROSITE" id="PS51352">
    <property type="entry name" value="THIOREDOXIN_2"/>
    <property type="match status" value="1"/>
</dbReference>
<dbReference type="EMBL" id="KB445793">
    <property type="protein sequence ID" value="EMD39977.1"/>
    <property type="molecule type" value="Genomic_DNA"/>
</dbReference>
<gene>
    <name evidence="12" type="ORF">CERSUDRAFT_112219</name>
</gene>
<evidence type="ECO:0000256" key="7">
    <source>
        <dbReference type="ARBA" id="ARBA00032824"/>
    </source>
</evidence>
<feature type="domain" description="Thioredoxin" evidence="11">
    <location>
        <begin position="5"/>
        <end position="158"/>
    </location>
</feature>
<dbReference type="OrthoDB" id="338622at2759"/>
<dbReference type="EC" id="1.11.1.24" evidence="1"/>
<keyword evidence="4" id="KW-0560">Oxidoreductase</keyword>
<evidence type="ECO:0000256" key="9">
    <source>
        <dbReference type="ARBA" id="ARBA00049091"/>
    </source>
</evidence>
<evidence type="ECO:0000256" key="3">
    <source>
        <dbReference type="ARBA" id="ARBA00022862"/>
    </source>
</evidence>
<dbReference type="PANTHER" id="PTHR42801:SF4">
    <property type="entry name" value="AHPC_TSA FAMILY PROTEIN"/>
    <property type="match status" value="1"/>
</dbReference>
<reference evidence="12 13" key="1">
    <citation type="journal article" date="2012" name="Proc. Natl. Acad. Sci. U.S.A.">
        <title>Comparative genomics of Ceriporiopsis subvermispora and Phanerochaete chrysosporium provide insight into selective ligninolysis.</title>
        <authorList>
            <person name="Fernandez-Fueyo E."/>
            <person name="Ruiz-Duenas F.J."/>
            <person name="Ferreira P."/>
            <person name="Floudas D."/>
            <person name="Hibbett D.S."/>
            <person name="Canessa P."/>
            <person name="Larrondo L.F."/>
            <person name="James T.Y."/>
            <person name="Seelenfreund D."/>
            <person name="Lobos S."/>
            <person name="Polanco R."/>
            <person name="Tello M."/>
            <person name="Honda Y."/>
            <person name="Watanabe T."/>
            <person name="Watanabe T."/>
            <person name="Ryu J.S."/>
            <person name="Kubicek C.P."/>
            <person name="Schmoll M."/>
            <person name="Gaskell J."/>
            <person name="Hammel K.E."/>
            <person name="St John F.J."/>
            <person name="Vanden Wymelenberg A."/>
            <person name="Sabat G."/>
            <person name="Splinter BonDurant S."/>
            <person name="Syed K."/>
            <person name="Yadav J.S."/>
            <person name="Doddapaneni H."/>
            <person name="Subramanian V."/>
            <person name="Lavin J.L."/>
            <person name="Oguiza J.A."/>
            <person name="Perez G."/>
            <person name="Pisabarro A.G."/>
            <person name="Ramirez L."/>
            <person name="Santoyo F."/>
            <person name="Master E."/>
            <person name="Coutinho P.M."/>
            <person name="Henrissat B."/>
            <person name="Lombard V."/>
            <person name="Magnuson J.K."/>
            <person name="Kuees U."/>
            <person name="Hori C."/>
            <person name="Igarashi K."/>
            <person name="Samejima M."/>
            <person name="Held B.W."/>
            <person name="Barry K.W."/>
            <person name="LaButti K.M."/>
            <person name="Lapidus A."/>
            <person name="Lindquist E.A."/>
            <person name="Lucas S.M."/>
            <person name="Riley R."/>
            <person name="Salamov A.A."/>
            <person name="Hoffmeister D."/>
            <person name="Schwenk D."/>
            <person name="Hadar Y."/>
            <person name="Yarden O."/>
            <person name="de Vries R.P."/>
            <person name="Wiebenga A."/>
            <person name="Stenlid J."/>
            <person name="Eastwood D."/>
            <person name="Grigoriev I.V."/>
            <person name="Berka R.M."/>
            <person name="Blanchette R.A."/>
            <person name="Kersten P."/>
            <person name="Martinez A.T."/>
            <person name="Vicuna R."/>
            <person name="Cullen D."/>
        </authorList>
    </citation>
    <scope>NUCLEOTIDE SEQUENCE [LARGE SCALE GENOMIC DNA]</scope>
    <source>
        <strain evidence="12 13">B</strain>
    </source>
</reference>
<comment type="similarity">
    <text evidence="8">Belongs to the peroxiredoxin family. BCP/PrxQ subfamily.</text>
</comment>
<keyword evidence="2" id="KW-0575">Peroxidase</keyword>
<evidence type="ECO:0000256" key="1">
    <source>
        <dbReference type="ARBA" id="ARBA00013017"/>
    </source>
</evidence>
<dbReference type="GO" id="GO:0005737">
    <property type="term" value="C:cytoplasm"/>
    <property type="evidence" value="ECO:0007669"/>
    <property type="project" value="TreeGrafter"/>
</dbReference>
<evidence type="ECO:0000256" key="2">
    <source>
        <dbReference type="ARBA" id="ARBA00022559"/>
    </source>
</evidence>
<sequence length="194" mass="20576">MSDHPLVGKPAPSFSLPDANGNTYTLTPGANGVPVALFFYPKSGSFGCTKEACQFRDALAEKDLFKRTKVEIIGISPDPVDKQKAFVEKEKLTYPILSDSNGEARKAYSVGKGILGLVDARVTFVIDSKGVVRDALDATMNYNAHLKFVTKWLDKLEAEDKKANETTADPAPAPAAGGESEVPATTAPAVTASA</sequence>
<evidence type="ECO:0000256" key="8">
    <source>
        <dbReference type="ARBA" id="ARBA00038489"/>
    </source>
</evidence>
<name>M2RNH4_CERS8</name>
<dbReference type="GO" id="GO:0034599">
    <property type="term" value="P:cellular response to oxidative stress"/>
    <property type="evidence" value="ECO:0007669"/>
    <property type="project" value="TreeGrafter"/>
</dbReference>
<proteinExistence type="inferred from homology"/>
<evidence type="ECO:0000313" key="12">
    <source>
        <dbReference type="EMBL" id="EMD39977.1"/>
    </source>
</evidence>
<accession>M2RNH4</accession>
<dbReference type="Proteomes" id="UP000016930">
    <property type="component" value="Unassembled WGS sequence"/>
</dbReference>
<dbReference type="InterPro" id="IPR013766">
    <property type="entry name" value="Thioredoxin_domain"/>
</dbReference>
<keyword evidence="3" id="KW-0049">Antioxidant</keyword>
<dbReference type="Gene3D" id="3.40.30.10">
    <property type="entry name" value="Glutaredoxin"/>
    <property type="match status" value="1"/>
</dbReference>
<dbReference type="InterPro" id="IPR036249">
    <property type="entry name" value="Thioredoxin-like_sf"/>
</dbReference>